<dbReference type="OMA" id="YGWGPFG"/>
<evidence type="ECO:0000313" key="2">
    <source>
        <dbReference type="EMBL" id="EZA58708.1"/>
    </source>
</evidence>
<protein>
    <submittedName>
        <fullName evidence="2">Uncharacterized protein</fullName>
    </submittedName>
</protein>
<gene>
    <name evidence="2" type="ORF">X777_14877</name>
</gene>
<sequence>EIRMEITSGLFLVLVLNILWTMPGYAAPLLDTTDNWSQNAFAPMIKAACSSDGQCWSWLPMSETSSDGINIIPEGNSDTSRLQSRRQVAKPTSEFALRSWQDSTVEAGRKIRPLLPIDKQIPTRITKKDAFTSRSWSAGGMPFSVLYMNPHGSRSNVVAATLSPAFRRQKFVTTTESPIPSMGHSVSRVITRNGQPTVQPRKQYWTIPHMFISYGWGPFGK</sequence>
<feature type="signal peptide" evidence="1">
    <location>
        <begin position="1"/>
        <end position="26"/>
    </location>
</feature>
<evidence type="ECO:0000313" key="3">
    <source>
        <dbReference type="Proteomes" id="UP000053097"/>
    </source>
</evidence>
<name>A0A026WRZ2_OOCBI</name>
<keyword evidence="1" id="KW-0732">Signal</keyword>
<dbReference type="STRING" id="2015173.A0A026WRZ2"/>
<dbReference type="AlphaFoldDB" id="A0A026WRZ2"/>
<proteinExistence type="predicted"/>
<dbReference type="OrthoDB" id="6591549at2759"/>
<feature type="chain" id="PRO_5001545882" evidence="1">
    <location>
        <begin position="27"/>
        <end position="221"/>
    </location>
</feature>
<reference evidence="2 3" key="1">
    <citation type="journal article" date="2014" name="Curr. Biol.">
        <title>The genome of the clonal raider ant Cerapachys biroi.</title>
        <authorList>
            <person name="Oxley P.R."/>
            <person name="Ji L."/>
            <person name="Fetter-Pruneda I."/>
            <person name="McKenzie S.K."/>
            <person name="Li C."/>
            <person name="Hu H."/>
            <person name="Zhang G."/>
            <person name="Kronauer D.J."/>
        </authorList>
    </citation>
    <scope>NUCLEOTIDE SEQUENCE [LARGE SCALE GENOMIC DNA]</scope>
</reference>
<organism evidence="2 3">
    <name type="scientific">Ooceraea biroi</name>
    <name type="common">Clonal raider ant</name>
    <name type="synonym">Cerapachys biroi</name>
    <dbReference type="NCBI Taxonomy" id="2015173"/>
    <lineage>
        <taxon>Eukaryota</taxon>
        <taxon>Metazoa</taxon>
        <taxon>Ecdysozoa</taxon>
        <taxon>Arthropoda</taxon>
        <taxon>Hexapoda</taxon>
        <taxon>Insecta</taxon>
        <taxon>Pterygota</taxon>
        <taxon>Neoptera</taxon>
        <taxon>Endopterygota</taxon>
        <taxon>Hymenoptera</taxon>
        <taxon>Apocrita</taxon>
        <taxon>Aculeata</taxon>
        <taxon>Formicoidea</taxon>
        <taxon>Formicidae</taxon>
        <taxon>Dorylinae</taxon>
        <taxon>Ooceraea</taxon>
    </lineage>
</organism>
<keyword evidence="3" id="KW-1185">Reference proteome</keyword>
<evidence type="ECO:0000256" key="1">
    <source>
        <dbReference type="SAM" id="SignalP"/>
    </source>
</evidence>
<dbReference type="Proteomes" id="UP000053097">
    <property type="component" value="Unassembled WGS sequence"/>
</dbReference>
<dbReference type="EMBL" id="KK107119">
    <property type="protein sequence ID" value="EZA58708.1"/>
    <property type="molecule type" value="Genomic_DNA"/>
</dbReference>
<feature type="non-terminal residue" evidence="2">
    <location>
        <position position="1"/>
    </location>
</feature>
<accession>A0A026WRZ2</accession>